<evidence type="ECO:0000259" key="2">
    <source>
        <dbReference type="PROSITE" id="PS51898"/>
    </source>
</evidence>
<name>A0A7V3ZXQ9_UNCW3</name>
<protein>
    <recommendedName>
        <fullName evidence="2">Tyr recombinase domain-containing protein</fullName>
    </recommendedName>
</protein>
<proteinExistence type="predicted"/>
<gene>
    <name evidence="3" type="ORF">ENU66_04705</name>
</gene>
<feature type="domain" description="Tyr recombinase" evidence="2">
    <location>
        <begin position="1"/>
        <end position="177"/>
    </location>
</feature>
<dbReference type="GO" id="GO:0015074">
    <property type="term" value="P:DNA integration"/>
    <property type="evidence" value="ECO:0007669"/>
    <property type="project" value="InterPro"/>
</dbReference>
<dbReference type="Gene3D" id="1.10.443.10">
    <property type="entry name" value="Intergrase catalytic core"/>
    <property type="match status" value="1"/>
</dbReference>
<dbReference type="InterPro" id="IPR002104">
    <property type="entry name" value="Integrase_catalytic"/>
</dbReference>
<dbReference type="Pfam" id="PF00589">
    <property type="entry name" value="Phage_integrase"/>
    <property type="match status" value="1"/>
</dbReference>
<reference evidence="3" key="1">
    <citation type="journal article" date="2020" name="mSystems">
        <title>Genome- and Community-Level Interaction Insights into Carbon Utilization and Element Cycling Functions of Hydrothermarchaeota in Hydrothermal Sediment.</title>
        <authorList>
            <person name="Zhou Z."/>
            <person name="Liu Y."/>
            <person name="Xu W."/>
            <person name="Pan J."/>
            <person name="Luo Z.H."/>
            <person name="Li M."/>
        </authorList>
    </citation>
    <scope>NUCLEOTIDE SEQUENCE [LARGE SCALE GENOMIC DNA]</scope>
    <source>
        <strain evidence="3">SpSt-69</strain>
    </source>
</reference>
<keyword evidence="1" id="KW-0233">DNA recombination</keyword>
<dbReference type="InterPro" id="IPR013762">
    <property type="entry name" value="Integrase-like_cat_sf"/>
</dbReference>
<organism evidence="3">
    <name type="scientific">candidate division WOR-3 bacterium</name>
    <dbReference type="NCBI Taxonomy" id="2052148"/>
    <lineage>
        <taxon>Bacteria</taxon>
        <taxon>Bacteria division WOR-3</taxon>
    </lineage>
</organism>
<evidence type="ECO:0000313" key="3">
    <source>
        <dbReference type="EMBL" id="HGL17610.1"/>
    </source>
</evidence>
<sequence length="268" mass="31885">MEKFLNCSRKPLISLKAQDGTKKKAFILIGLFTGARKEETLRLRKEHIRIAKDETGFYGMIYFTSDITKTGKTRKIDIPYEFALWLLKNCGNDKILFPSFQNSYQKRKLTEWFQKFLKEKCHIENFYYHDFRHTWATIASELGFSDRTIALLGGWRSLYSVSRYINLRKEYSQNPMNHYLNGMLQNITSQKIEEEKIIPLPESDIREELKAEGKRKRGKVPKIVKVGNKYRIREHKGSKWIIHVFNTYEEALAFQKELEKERKNHDEM</sequence>
<comment type="caution">
    <text evidence="3">The sequence shown here is derived from an EMBL/GenBank/DDBJ whole genome shotgun (WGS) entry which is preliminary data.</text>
</comment>
<evidence type="ECO:0000256" key="1">
    <source>
        <dbReference type="ARBA" id="ARBA00023172"/>
    </source>
</evidence>
<accession>A0A7V3ZXQ9</accession>
<dbReference type="EMBL" id="DTDJ01000031">
    <property type="protein sequence ID" value="HGL17610.1"/>
    <property type="molecule type" value="Genomic_DNA"/>
</dbReference>
<dbReference type="GO" id="GO:0006310">
    <property type="term" value="P:DNA recombination"/>
    <property type="evidence" value="ECO:0007669"/>
    <property type="project" value="UniProtKB-KW"/>
</dbReference>
<dbReference type="InterPro" id="IPR011010">
    <property type="entry name" value="DNA_brk_join_enz"/>
</dbReference>
<dbReference type="AlphaFoldDB" id="A0A7V3ZXQ9"/>
<dbReference type="PROSITE" id="PS51898">
    <property type="entry name" value="TYR_RECOMBINASE"/>
    <property type="match status" value="1"/>
</dbReference>
<dbReference type="GO" id="GO:0003677">
    <property type="term" value="F:DNA binding"/>
    <property type="evidence" value="ECO:0007669"/>
    <property type="project" value="InterPro"/>
</dbReference>
<dbReference type="SUPFAM" id="SSF56349">
    <property type="entry name" value="DNA breaking-rejoining enzymes"/>
    <property type="match status" value="1"/>
</dbReference>